<feature type="compositionally biased region" description="Basic and acidic residues" evidence="2">
    <location>
        <begin position="844"/>
        <end position="872"/>
    </location>
</feature>
<protein>
    <recommendedName>
        <fullName evidence="5">Tetratricopeptide repeat protein 14</fullName>
    </recommendedName>
</protein>
<dbReference type="EMBL" id="JAZDUA010000832">
    <property type="protein sequence ID" value="KAK7789118.1"/>
    <property type="molecule type" value="Genomic_DNA"/>
</dbReference>
<evidence type="ECO:0008006" key="5">
    <source>
        <dbReference type="Google" id="ProtNLM"/>
    </source>
</evidence>
<gene>
    <name evidence="3" type="ORF">R5R35_010863</name>
</gene>
<feature type="region of interest" description="Disordered" evidence="2">
    <location>
        <begin position="463"/>
        <end position="569"/>
    </location>
</feature>
<dbReference type="PROSITE" id="PS50005">
    <property type="entry name" value="TPR"/>
    <property type="match status" value="3"/>
</dbReference>
<feature type="compositionally biased region" description="Basic residues" evidence="2">
    <location>
        <begin position="531"/>
        <end position="547"/>
    </location>
</feature>
<feature type="compositionally biased region" description="Basic and acidic residues" evidence="2">
    <location>
        <begin position="1335"/>
        <end position="1356"/>
    </location>
</feature>
<dbReference type="Gene3D" id="1.25.40.10">
    <property type="entry name" value="Tetratricopeptide repeat domain"/>
    <property type="match status" value="1"/>
</dbReference>
<feature type="region of interest" description="Disordered" evidence="2">
    <location>
        <begin position="635"/>
        <end position="742"/>
    </location>
</feature>
<feature type="repeat" description="TPR" evidence="1">
    <location>
        <begin position="306"/>
        <end position="339"/>
    </location>
</feature>
<dbReference type="PROSITE" id="PS50293">
    <property type="entry name" value="TPR_REGION"/>
    <property type="match status" value="1"/>
</dbReference>
<feature type="compositionally biased region" description="Basic and acidic residues" evidence="2">
    <location>
        <begin position="635"/>
        <end position="649"/>
    </location>
</feature>
<keyword evidence="4" id="KW-1185">Reference proteome</keyword>
<name>A0AAN9V3G4_9ORTH</name>
<dbReference type="PANTHER" id="PTHR23184:SF9">
    <property type="entry name" value="TETRATRICOPEPTIDE REPEAT PROTEIN 14"/>
    <property type="match status" value="1"/>
</dbReference>
<proteinExistence type="predicted"/>
<feature type="compositionally biased region" description="Basic residues" evidence="2">
    <location>
        <begin position="1084"/>
        <end position="1093"/>
    </location>
</feature>
<dbReference type="SUPFAM" id="SSF48452">
    <property type="entry name" value="TPR-like"/>
    <property type="match status" value="1"/>
</dbReference>
<feature type="compositionally biased region" description="Basic and acidic residues" evidence="2">
    <location>
        <begin position="1292"/>
        <end position="1323"/>
    </location>
</feature>
<feature type="compositionally biased region" description="Basic and acidic residues" evidence="2">
    <location>
        <begin position="1094"/>
        <end position="1120"/>
    </location>
</feature>
<dbReference type="Pfam" id="PF00515">
    <property type="entry name" value="TPR_1"/>
    <property type="match status" value="1"/>
</dbReference>
<feature type="compositionally biased region" description="Polar residues" evidence="2">
    <location>
        <begin position="958"/>
        <end position="980"/>
    </location>
</feature>
<dbReference type="PANTHER" id="PTHR23184">
    <property type="entry name" value="TETRATRICOPEPTIDE REPEAT PROTEIN 14"/>
    <property type="match status" value="1"/>
</dbReference>
<dbReference type="Pfam" id="PF13181">
    <property type="entry name" value="TPR_8"/>
    <property type="match status" value="1"/>
</dbReference>
<dbReference type="InterPro" id="IPR039190">
    <property type="entry name" value="TTC14"/>
</dbReference>
<dbReference type="Proteomes" id="UP001378592">
    <property type="component" value="Unassembled WGS sequence"/>
</dbReference>
<feature type="region of interest" description="Disordered" evidence="2">
    <location>
        <begin position="767"/>
        <end position="1364"/>
    </location>
</feature>
<feature type="compositionally biased region" description="Low complexity" evidence="2">
    <location>
        <begin position="1027"/>
        <end position="1038"/>
    </location>
</feature>
<feature type="compositionally biased region" description="Polar residues" evidence="2">
    <location>
        <begin position="809"/>
        <end position="825"/>
    </location>
</feature>
<accession>A0AAN9V3G4</accession>
<feature type="repeat" description="TPR" evidence="1">
    <location>
        <begin position="340"/>
        <end position="373"/>
    </location>
</feature>
<evidence type="ECO:0000256" key="2">
    <source>
        <dbReference type="SAM" id="MobiDB-lite"/>
    </source>
</evidence>
<feature type="compositionally biased region" description="Basic residues" evidence="2">
    <location>
        <begin position="474"/>
        <end position="491"/>
    </location>
</feature>
<feature type="compositionally biased region" description="Basic and acidic residues" evidence="2">
    <location>
        <begin position="767"/>
        <end position="800"/>
    </location>
</feature>
<organism evidence="3 4">
    <name type="scientific">Gryllus longicercus</name>
    <dbReference type="NCBI Taxonomy" id="2509291"/>
    <lineage>
        <taxon>Eukaryota</taxon>
        <taxon>Metazoa</taxon>
        <taxon>Ecdysozoa</taxon>
        <taxon>Arthropoda</taxon>
        <taxon>Hexapoda</taxon>
        <taxon>Insecta</taxon>
        <taxon>Pterygota</taxon>
        <taxon>Neoptera</taxon>
        <taxon>Polyneoptera</taxon>
        <taxon>Orthoptera</taxon>
        <taxon>Ensifera</taxon>
        <taxon>Gryllidea</taxon>
        <taxon>Grylloidea</taxon>
        <taxon>Gryllidae</taxon>
        <taxon>Gryllinae</taxon>
        <taxon>Gryllus</taxon>
    </lineage>
</organism>
<reference evidence="3 4" key="1">
    <citation type="submission" date="2024-03" db="EMBL/GenBank/DDBJ databases">
        <title>The genome assembly and annotation of the cricket Gryllus longicercus Weissman &amp; Gray.</title>
        <authorList>
            <person name="Szrajer S."/>
            <person name="Gray D."/>
            <person name="Ylla G."/>
        </authorList>
    </citation>
    <scope>NUCLEOTIDE SEQUENCE [LARGE SCALE GENOMIC DNA]</scope>
    <source>
        <strain evidence="3">DAG 2021-001</strain>
        <tissue evidence="3">Whole body minus gut</tissue>
    </source>
</reference>
<dbReference type="InterPro" id="IPR011990">
    <property type="entry name" value="TPR-like_helical_dom_sf"/>
</dbReference>
<feature type="compositionally biased region" description="Basic and acidic residues" evidence="2">
    <location>
        <begin position="883"/>
        <end position="919"/>
    </location>
</feature>
<evidence type="ECO:0000256" key="1">
    <source>
        <dbReference type="PROSITE-ProRule" id="PRU00339"/>
    </source>
</evidence>
<feature type="compositionally biased region" description="Basic and acidic residues" evidence="2">
    <location>
        <begin position="686"/>
        <end position="717"/>
    </location>
</feature>
<dbReference type="InterPro" id="IPR019734">
    <property type="entry name" value="TPR_rpt"/>
</dbReference>
<sequence>METNLSSELIVRALNFHGQQLQRLWEGERGEGDLPKQGVDVKELDFDVYQQRQKHLSFQDRGKRLKLQQFIVKKAGALFDTSFVQPSGESKEKQPNDEDCYAVMPPYETFLQMDKQTRQKRFLQNLKRGDIVICSITGKSVPGMMLKVLCTDGEHGRYAADLNVKAFCPLSNMIPATDKKVVNRNYLTNDTVCCEVLEVIPESEKVVVGMKGVALPPNSEFASRLGLIHSEDFPEVYKKAQDLKGESYQKILEKSLGFYNPNNMNFLANMMGLGTTTYSFMTGMHGRFPEPEYATELRQVQASKWAFRSVAEGIEHFKSGRHSEAFQCLNKALNIDPRNVEGLVARGALYANSGSFQKAIEDFETALKLNPNHQNARKYMGETLVALGRSFEDENKFEEALKAYENCLTLIPYHEEAQNSIEFLKNKILNSSKLSESEVSIPGLSSTKTTEVKETLKQLLKSNEEEEKKDKEKSKSKKKKDRKSRKRRHRSSSSSSSSSSASSRSSSSSSSSSSDSSSGSSRSGSNSRSRSPSRSRKSSKKHKRSSRKKDDKRDKSLSPISKRMALMDSGHDVEGLGGLLAQRVSHYNPPAMPFTFAINQDSIKDDYEQRVCRFLEQTKGDSEYEEKVRKFLEESARWKKERKAQEEKSKKKKKKEKKSRDKEKSKKKKKDREDHEKKKKHRKRSDKFDTKEFEEQMETKKFREALRKELSAKDDVRKRKSIDDEEEFLYGSGSGGEKKGLRPFGLENVISDLEDLESKLNAYYAKVEKDTGISKTRNEEKSEKDKKRHSASPDKKKMDMFADSPSPPGSSKNKTSPTETPTVMSSKWKMQIGSVNSKIKKKEKSQAEKEPWDEVEEKRFVFIKDDTDKNGSEEDAESRKKKLQTEDKFPTKRQRESADKIITEKQKKESTEEVHDDSVSKTQQFVDKYQGGFRINSRVLDKKTDDLPPLPPGVPPKSSFTVTSVSKPPAGATNTSTSQAKGPRTDSDSDSTTSEKRKKKKPPPPSKPVASSRDSSRSRSRSRAKYSRASSNSSSRSRSYQKNRSRSKSGSYEHRRSRSGSYARYGSRSRSRSYGRYRSSGSRSRSHSYRSRSRSYDRYSRSRSRSDDYRRRSRSPSDDRRRRHDHYMNKFQGRYPRNRGTYYRPRFQNYKNPRGGGYTPRGRNPHQRYQAGRGNRPYGQRGRGRGNRGGRYFHYKPGGSSYNKDYHSRRYDNRPRSRGSDDRRSYSRDDDDPMKKVDAAKEKINKYIAEENKKEEATTSSSKRDEPLSEGEAVDDDDYGLPPLPDDPPSSSRDDSYVDRKVYDGKWAEKDGEDKGSRSKVPEGPRLPPENSIEEMDKFLNKVKAQKKEEMKERNKSFMKSGNW</sequence>
<feature type="compositionally biased region" description="Acidic residues" evidence="2">
    <location>
        <begin position="1268"/>
        <end position="1279"/>
    </location>
</feature>
<comment type="caution">
    <text evidence="3">The sequence shown here is derived from an EMBL/GenBank/DDBJ whole genome shotgun (WGS) entry which is preliminary data.</text>
</comment>
<feature type="compositionally biased region" description="Basic residues" evidence="2">
    <location>
        <begin position="1182"/>
        <end position="1194"/>
    </location>
</feature>
<feature type="repeat" description="TPR" evidence="1">
    <location>
        <begin position="381"/>
        <end position="414"/>
    </location>
</feature>
<evidence type="ECO:0000313" key="3">
    <source>
        <dbReference type="EMBL" id="KAK7789118.1"/>
    </source>
</evidence>
<keyword evidence="1" id="KW-0802">TPR repeat</keyword>
<feature type="compositionally biased region" description="Low complexity" evidence="2">
    <location>
        <begin position="492"/>
        <end position="530"/>
    </location>
</feature>
<dbReference type="SMART" id="SM00028">
    <property type="entry name" value="TPR"/>
    <property type="match status" value="3"/>
</dbReference>
<feature type="compositionally biased region" description="Basic and acidic residues" evidence="2">
    <location>
        <begin position="1204"/>
        <end position="1267"/>
    </location>
</feature>
<evidence type="ECO:0000313" key="4">
    <source>
        <dbReference type="Proteomes" id="UP001378592"/>
    </source>
</evidence>
<feature type="compositionally biased region" description="Basic and acidic residues" evidence="2">
    <location>
        <begin position="463"/>
        <end position="473"/>
    </location>
</feature>